<feature type="binding site" evidence="7">
    <location>
        <position position="269"/>
    </location>
    <ligand>
        <name>substrate</name>
    </ligand>
</feature>
<dbReference type="SUPFAM" id="SSF51713">
    <property type="entry name" value="tRNA-guanine transglycosylase"/>
    <property type="match status" value="1"/>
</dbReference>
<evidence type="ECO:0000259" key="8">
    <source>
        <dbReference type="Pfam" id="PF01702"/>
    </source>
</evidence>
<dbReference type="NCBIfam" id="TIGR00430">
    <property type="entry name" value="Q_tRNA_tgt"/>
    <property type="match status" value="1"/>
</dbReference>
<gene>
    <name evidence="7 9" type="primary">tgt</name>
    <name evidence="9" type="ORF">Pan216_50490</name>
</gene>
<feature type="binding site" evidence="7">
    <location>
        <begin position="146"/>
        <end position="150"/>
    </location>
    <ligand>
        <name>substrate</name>
    </ligand>
</feature>
<dbReference type="UniPathway" id="UPA00392"/>
<keyword evidence="2 7" id="KW-0328">Glycosyltransferase</keyword>
<accession>A0A518BAZ7</accession>
<comment type="catalytic activity">
    <reaction evidence="6 7">
        <text>7-aminomethyl-7-carbaguanine + guanosine(34) in tRNA = 7-aminomethyl-7-carbaguanosine(34) in tRNA + guanine</text>
        <dbReference type="Rhea" id="RHEA:24104"/>
        <dbReference type="Rhea" id="RHEA-COMP:10341"/>
        <dbReference type="Rhea" id="RHEA-COMP:10342"/>
        <dbReference type="ChEBI" id="CHEBI:16235"/>
        <dbReference type="ChEBI" id="CHEBI:58703"/>
        <dbReference type="ChEBI" id="CHEBI:74269"/>
        <dbReference type="ChEBI" id="CHEBI:82833"/>
        <dbReference type="EC" id="2.4.2.29"/>
    </reaction>
</comment>
<evidence type="ECO:0000256" key="4">
    <source>
        <dbReference type="ARBA" id="ARBA00022694"/>
    </source>
</evidence>
<organism evidence="9 10">
    <name type="scientific">Kolteria novifilia</name>
    <dbReference type="NCBI Taxonomy" id="2527975"/>
    <lineage>
        <taxon>Bacteria</taxon>
        <taxon>Pseudomonadati</taxon>
        <taxon>Planctomycetota</taxon>
        <taxon>Planctomycetia</taxon>
        <taxon>Kolteriales</taxon>
        <taxon>Kolteriaceae</taxon>
        <taxon>Kolteria</taxon>
    </lineage>
</organism>
<dbReference type="Gene3D" id="3.20.20.105">
    <property type="entry name" value="Queuine tRNA-ribosyltransferase-like"/>
    <property type="match status" value="1"/>
</dbReference>
<dbReference type="InterPro" id="IPR050076">
    <property type="entry name" value="ArchSynthase1/Queuine_TRR"/>
</dbReference>
<feature type="domain" description="tRNA-guanine(15) transglycosylase-like" evidence="8">
    <location>
        <begin position="67"/>
        <end position="419"/>
    </location>
</feature>
<feature type="active site" description="Proton acceptor" evidence="7">
    <location>
        <position position="146"/>
    </location>
</feature>
<feature type="region of interest" description="RNA binding" evidence="7">
    <location>
        <begin position="300"/>
        <end position="306"/>
    </location>
</feature>
<dbReference type="PANTHER" id="PTHR46499">
    <property type="entry name" value="QUEUINE TRNA-RIBOSYLTRANSFERASE"/>
    <property type="match status" value="1"/>
</dbReference>
<keyword evidence="5 7" id="KW-0671">Queuosine biosynthesis</keyword>
<dbReference type="NCBIfam" id="TIGR00449">
    <property type="entry name" value="tgt_general"/>
    <property type="match status" value="1"/>
</dbReference>
<feature type="region of interest" description="RNA binding; important for wobble base 34 recognition" evidence="7">
    <location>
        <begin position="324"/>
        <end position="328"/>
    </location>
</feature>
<dbReference type="KEGG" id="knv:Pan216_50490"/>
<dbReference type="EC" id="2.4.2.29" evidence="7"/>
<dbReference type="Pfam" id="PF01702">
    <property type="entry name" value="TGT"/>
    <property type="match status" value="1"/>
</dbReference>
<keyword evidence="3 7" id="KW-0808">Transferase</keyword>
<dbReference type="HAMAP" id="MF_00168">
    <property type="entry name" value="Q_tRNA_Tgt"/>
    <property type="match status" value="1"/>
</dbReference>
<comment type="subunit">
    <text evidence="7">Homodimer. Within each dimer, one monomer is responsible for RNA recognition and catalysis, while the other monomer binds to the replacement base PreQ1.</text>
</comment>
<dbReference type="InterPro" id="IPR002616">
    <property type="entry name" value="tRNA_ribo_trans-like"/>
</dbReference>
<feature type="binding site" evidence="7">
    <location>
        <position position="242"/>
    </location>
    <ligand>
        <name>substrate</name>
    </ligand>
</feature>
<name>A0A518BAZ7_9BACT</name>
<dbReference type="GO" id="GO:0005829">
    <property type="term" value="C:cytosol"/>
    <property type="evidence" value="ECO:0007669"/>
    <property type="project" value="TreeGrafter"/>
</dbReference>
<dbReference type="InterPro" id="IPR004803">
    <property type="entry name" value="TGT"/>
</dbReference>
<comment type="similarity">
    <text evidence="7">Belongs to the queuine tRNA-ribosyltransferase family.</text>
</comment>
<feature type="active site" description="Nucleophile" evidence="7">
    <location>
        <position position="319"/>
    </location>
</feature>
<keyword evidence="10" id="KW-1185">Reference proteome</keyword>
<dbReference type="GO" id="GO:0008616">
    <property type="term" value="P:tRNA queuosine(34) biosynthetic process"/>
    <property type="evidence" value="ECO:0007669"/>
    <property type="project" value="UniProtKB-UniRule"/>
</dbReference>
<comment type="function">
    <text evidence="7">Catalyzes the base-exchange of a guanine (G) residue with the queuine precursor 7-aminomethyl-7-deazaguanine (PreQ1) at position 34 (anticodon wobble position) in tRNAs with GU(N) anticodons (tRNA-Asp, -Asn, -His and -Tyr). Catalysis occurs through a double-displacement mechanism. The nucleophile active site attacks the C1' of nucleotide 34 to detach the guanine base from the RNA, forming a covalent enzyme-RNA intermediate. The proton acceptor active site deprotonates the incoming PreQ1, allowing a nucleophilic attack on the C1' of the ribose to form the product. After dissociation, two additional enzymatic reactions on the tRNA convert PreQ1 to queuine (Q), resulting in the hypermodified nucleoside queuosine (7-(((4,5-cis-dihydroxy-2-cyclopenten-1-yl)amino)methyl)-7-deazaguanosine).</text>
</comment>
<evidence type="ECO:0000256" key="3">
    <source>
        <dbReference type="ARBA" id="ARBA00022679"/>
    </source>
</evidence>
<comment type="caution">
    <text evidence="7">Lacks conserved residue(s) required for the propagation of feature annotation.</text>
</comment>
<protein>
    <recommendedName>
        <fullName evidence="7">Queuine tRNA-ribosyltransferase</fullName>
        <ecNumber evidence="7">2.4.2.29</ecNumber>
    </recommendedName>
    <alternativeName>
        <fullName evidence="7">Guanine insertion enzyme</fullName>
    </alternativeName>
    <alternativeName>
        <fullName evidence="7">tRNA-guanine transglycosylase</fullName>
    </alternativeName>
</protein>
<dbReference type="PANTHER" id="PTHR46499:SF1">
    <property type="entry name" value="QUEUINE TRNA-RIBOSYLTRANSFERASE"/>
    <property type="match status" value="1"/>
</dbReference>
<sequence>MLTIGWGEALFFPPPLSKEGIKVGALRRFAIYLDENRIGEAPLFLPSPLREPYVSLTFELLAEDTQTEARLGRLTLPHGVVETPVFMPVGTQASVKGLLPEQVEAAGASIILGNTYHLALRPGEDRVAQLGGLHRFMNWERPILTDSGGYQVFSLEDLRQLDDDGVRFRSHIDGRWLELTPETAVAIQEKLGADIIMCFDECPPSQAPKEQVLAAVERTTRWARRCRDALTSEDQSLFGIVQGGIDEELRQQSAEQLVELDFPGYAIGGLSVGEPSEVMLEVAAKTARHLPRTKPRYLMGVGRPLELLEAVAGGVDMFDCVMPTRNGRNATAFTTQGRLKLRNACYAEDERPLDPEWPAPYVGHFSRAYIRHLFMAGEMLGPIIVSLHNIAFYCRWMREIRERLRDGRFNEYRASALARFGDSL</sequence>
<evidence type="ECO:0000256" key="5">
    <source>
        <dbReference type="ARBA" id="ARBA00022785"/>
    </source>
</evidence>
<reference evidence="9 10" key="1">
    <citation type="submission" date="2019-02" db="EMBL/GenBank/DDBJ databases">
        <title>Deep-cultivation of Planctomycetes and their phenomic and genomic characterization uncovers novel biology.</title>
        <authorList>
            <person name="Wiegand S."/>
            <person name="Jogler M."/>
            <person name="Boedeker C."/>
            <person name="Pinto D."/>
            <person name="Vollmers J."/>
            <person name="Rivas-Marin E."/>
            <person name="Kohn T."/>
            <person name="Peeters S.H."/>
            <person name="Heuer A."/>
            <person name="Rast P."/>
            <person name="Oberbeckmann S."/>
            <person name="Bunk B."/>
            <person name="Jeske O."/>
            <person name="Meyerdierks A."/>
            <person name="Storesund J.E."/>
            <person name="Kallscheuer N."/>
            <person name="Luecker S."/>
            <person name="Lage O.M."/>
            <person name="Pohl T."/>
            <person name="Merkel B.J."/>
            <person name="Hornburger P."/>
            <person name="Mueller R.-W."/>
            <person name="Bruemmer F."/>
            <person name="Labrenz M."/>
            <person name="Spormann A.M."/>
            <person name="Op den Camp H."/>
            <person name="Overmann J."/>
            <person name="Amann R."/>
            <person name="Jetten M.S.M."/>
            <person name="Mascher T."/>
            <person name="Medema M.H."/>
            <person name="Devos D.P."/>
            <person name="Kaster A.-K."/>
            <person name="Ovreas L."/>
            <person name="Rohde M."/>
            <person name="Galperin M.Y."/>
            <person name="Jogler C."/>
        </authorList>
    </citation>
    <scope>NUCLEOTIDE SEQUENCE [LARGE SCALE GENOMIC DNA]</scope>
    <source>
        <strain evidence="9 10">Pan216</strain>
    </source>
</reference>
<dbReference type="GO" id="GO:0008479">
    <property type="term" value="F:tRNA-guanosine(34) queuine transglycosylase activity"/>
    <property type="evidence" value="ECO:0007669"/>
    <property type="project" value="UniProtKB-UniRule"/>
</dbReference>
<evidence type="ECO:0000313" key="10">
    <source>
        <dbReference type="Proteomes" id="UP000317093"/>
    </source>
</evidence>
<evidence type="ECO:0000313" key="9">
    <source>
        <dbReference type="EMBL" id="QDU64160.1"/>
    </source>
</evidence>
<evidence type="ECO:0000256" key="6">
    <source>
        <dbReference type="ARBA" id="ARBA00050112"/>
    </source>
</evidence>
<proteinExistence type="inferred from homology"/>
<keyword evidence="4 7" id="KW-0819">tRNA processing</keyword>
<evidence type="ECO:0000256" key="7">
    <source>
        <dbReference type="HAMAP-Rule" id="MF_00168"/>
    </source>
</evidence>
<dbReference type="Proteomes" id="UP000317093">
    <property type="component" value="Chromosome"/>
</dbReference>
<evidence type="ECO:0000256" key="1">
    <source>
        <dbReference type="ARBA" id="ARBA00004691"/>
    </source>
</evidence>
<dbReference type="FunFam" id="3.20.20.105:FF:000001">
    <property type="entry name" value="Queuine tRNA-ribosyltransferase"/>
    <property type="match status" value="1"/>
</dbReference>
<dbReference type="AlphaFoldDB" id="A0A518BAZ7"/>
<feature type="binding site" evidence="7">
    <location>
        <position position="200"/>
    </location>
    <ligand>
        <name>substrate</name>
    </ligand>
</feature>
<comment type="pathway">
    <text evidence="1 7">tRNA modification; tRNA-queuosine biosynthesis.</text>
</comment>
<dbReference type="EMBL" id="CP036279">
    <property type="protein sequence ID" value="QDU64160.1"/>
    <property type="molecule type" value="Genomic_DNA"/>
</dbReference>
<dbReference type="InterPro" id="IPR036511">
    <property type="entry name" value="TGT-like_sf"/>
</dbReference>
<evidence type="ECO:0000256" key="2">
    <source>
        <dbReference type="ARBA" id="ARBA00022676"/>
    </source>
</evidence>